<dbReference type="GeneID" id="93881116"/>
<proteinExistence type="predicted"/>
<dbReference type="InterPro" id="IPR022037">
    <property type="entry name" value="DUF3606"/>
</dbReference>
<protein>
    <submittedName>
        <fullName evidence="1">DUF3606 domain-containing protein</fullName>
    </submittedName>
</protein>
<dbReference type="EMBL" id="MDEK01000017">
    <property type="protein sequence ID" value="PPU80796.1"/>
    <property type="molecule type" value="Genomic_DNA"/>
</dbReference>
<evidence type="ECO:0000313" key="1">
    <source>
        <dbReference type="EMBL" id="PPU80796.1"/>
    </source>
</evidence>
<sequence length="58" mass="6437">MSDDTRNTGSPDRDRINLHEDYEVRYWTQALGVSADELRAAVHAVGSSAAAVRAHLRK</sequence>
<dbReference type="Proteomes" id="UP000247346">
    <property type="component" value="Unassembled WGS sequence"/>
</dbReference>
<dbReference type="OrthoDB" id="7030114at2"/>
<dbReference type="RefSeq" id="WP_010342263.1">
    <property type="nucleotide sequence ID" value="NZ_CP132343.1"/>
</dbReference>
<accession>A0A2P5Z0H6</accession>
<comment type="caution">
    <text evidence="1">The sequence shown here is derived from an EMBL/GenBank/DDBJ whole genome shotgun (WGS) entry which is preliminary data.</text>
</comment>
<dbReference type="Pfam" id="PF12244">
    <property type="entry name" value="DUF3606"/>
    <property type="match status" value="1"/>
</dbReference>
<dbReference type="AlphaFoldDB" id="A0A2P5Z0H6"/>
<name>A0A2P5Z0H6_9XANT</name>
<reference evidence="1 2" key="1">
    <citation type="submission" date="2016-08" db="EMBL/GenBank/DDBJ databases">
        <authorList>
            <person name="Seilhamer J.J."/>
        </authorList>
    </citation>
    <scope>NUCLEOTIDE SEQUENCE [LARGE SCALE GENOMIC DNA]</scope>
    <source>
        <strain evidence="1 2">CFBP4641</strain>
    </source>
</reference>
<gene>
    <name evidence="1" type="ORF">XsacCFBP4641_17215</name>
</gene>
<evidence type="ECO:0000313" key="2">
    <source>
        <dbReference type="Proteomes" id="UP000247346"/>
    </source>
</evidence>
<organism evidence="1 2">
    <name type="scientific">Xanthomonas sacchari</name>
    <dbReference type="NCBI Taxonomy" id="56458"/>
    <lineage>
        <taxon>Bacteria</taxon>
        <taxon>Pseudomonadati</taxon>
        <taxon>Pseudomonadota</taxon>
        <taxon>Gammaproteobacteria</taxon>
        <taxon>Lysobacterales</taxon>
        <taxon>Lysobacteraceae</taxon>
        <taxon>Xanthomonas</taxon>
    </lineage>
</organism>